<proteinExistence type="predicted"/>
<feature type="compositionally biased region" description="Polar residues" evidence="1">
    <location>
        <begin position="90"/>
        <end position="99"/>
    </location>
</feature>
<evidence type="ECO:0000313" key="2">
    <source>
        <dbReference type="EMBL" id="KAF2262707.1"/>
    </source>
</evidence>
<sequence>MNQAKDRKDPTFVAWRSVLHEHLRYPEPKKTPNASQPPSSDSSGFLEQGEDIDVEVSNPPVEDVHHQGTASPEKSTTTSQEVPARMDDVNVTNSPTHENSAPMEGVTASILLSVQIKPQATALRLHEQTSAAMDVDKPAASSSMSVLGPGARQVNPIPDDVRAGVRDRIFRKFKARNEFHRNSRIAAEFLMNQCREAECDW</sequence>
<dbReference type="Proteomes" id="UP000800093">
    <property type="component" value="Unassembled WGS sequence"/>
</dbReference>
<gene>
    <name evidence="2" type="ORF">CC78DRAFT_310095</name>
</gene>
<dbReference type="AlphaFoldDB" id="A0A9P4N1T3"/>
<feature type="compositionally biased region" description="Polar residues" evidence="1">
    <location>
        <begin position="68"/>
        <end position="81"/>
    </location>
</feature>
<accession>A0A9P4N1T3</accession>
<protein>
    <submittedName>
        <fullName evidence="2">Uncharacterized protein</fullName>
    </submittedName>
</protein>
<name>A0A9P4N1T3_9PLEO</name>
<evidence type="ECO:0000256" key="1">
    <source>
        <dbReference type="SAM" id="MobiDB-lite"/>
    </source>
</evidence>
<organism evidence="2 3">
    <name type="scientific">Lojkania enalia</name>
    <dbReference type="NCBI Taxonomy" id="147567"/>
    <lineage>
        <taxon>Eukaryota</taxon>
        <taxon>Fungi</taxon>
        <taxon>Dikarya</taxon>
        <taxon>Ascomycota</taxon>
        <taxon>Pezizomycotina</taxon>
        <taxon>Dothideomycetes</taxon>
        <taxon>Pleosporomycetidae</taxon>
        <taxon>Pleosporales</taxon>
        <taxon>Pleosporales incertae sedis</taxon>
        <taxon>Lojkania</taxon>
    </lineage>
</organism>
<reference evidence="3" key="1">
    <citation type="journal article" date="2020" name="Stud. Mycol.">
        <title>101 Dothideomycetes genomes: A test case for predicting lifestyles and emergence of pathogens.</title>
        <authorList>
            <person name="Haridas S."/>
            <person name="Albert R."/>
            <person name="Binder M."/>
            <person name="Bloem J."/>
            <person name="LaButti K."/>
            <person name="Salamov A."/>
            <person name="Andreopoulos B."/>
            <person name="Baker S."/>
            <person name="Barry K."/>
            <person name="Bills G."/>
            <person name="Bluhm B."/>
            <person name="Cannon C."/>
            <person name="Castanera R."/>
            <person name="Culley D."/>
            <person name="Daum C."/>
            <person name="Ezra D."/>
            <person name="Gonzalez J."/>
            <person name="Henrissat B."/>
            <person name="Kuo A."/>
            <person name="Liang C."/>
            <person name="Lipzen A."/>
            <person name="Lutzoni F."/>
            <person name="Magnuson J."/>
            <person name="Mondo S."/>
            <person name="Nolan M."/>
            <person name="Ohm R."/>
            <person name="Pangilinan J."/>
            <person name="Park H.-J."/>
            <person name="Ramirez L."/>
            <person name="Alfaro M."/>
            <person name="Sun H."/>
            <person name="Tritt A."/>
            <person name="Yoshinaga Y."/>
            <person name="Zwiers L.-H."/>
            <person name="Turgeon B."/>
            <person name="Goodwin S."/>
            <person name="Spatafora J."/>
            <person name="Crous P."/>
            <person name="Grigoriev I."/>
        </authorList>
    </citation>
    <scope>NUCLEOTIDE SEQUENCE [LARGE SCALE GENOMIC DNA]</scope>
    <source>
        <strain evidence="3">CBS 304.66</strain>
    </source>
</reference>
<evidence type="ECO:0000313" key="3">
    <source>
        <dbReference type="Proteomes" id="UP000800093"/>
    </source>
</evidence>
<feature type="region of interest" description="Disordered" evidence="1">
    <location>
        <begin position="23"/>
        <end position="102"/>
    </location>
</feature>
<comment type="caution">
    <text evidence="2">The sequence shown here is derived from an EMBL/GenBank/DDBJ whole genome shotgun (WGS) entry which is preliminary data.</text>
</comment>
<keyword evidence="3" id="KW-1185">Reference proteome</keyword>
<feature type="compositionally biased region" description="Polar residues" evidence="1">
    <location>
        <begin position="32"/>
        <end position="45"/>
    </location>
</feature>
<dbReference type="EMBL" id="ML986637">
    <property type="protein sequence ID" value="KAF2262707.1"/>
    <property type="molecule type" value="Genomic_DNA"/>
</dbReference>